<dbReference type="OrthoDB" id="679366at2"/>
<dbReference type="RefSeq" id="WP_078670095.1">
    <property type="nucleotide sequence ID" value="NZ_FUWZ01000002.1"/>
</dbReference>
<evidence type="ECO:0000313" key="1">
    <source>
        <dbReference type="EMBL" id="SKA21741.1"/>
    </source>
</evidence>
<gene>
    <name evidence="1" type="ORF">SAMN04488128_1021651</name>
</gene>
<accession>A0A1T4S1Q4</accession>
<sequence length="70" mass="7880">MSNFTLSTLSHLCLVTDSDLKRSQQEASLTREEQACFEDTKAVLDTVRFSPRAATLRLIFDYAASKPEKP</sequence>
<protein>
    <submittedName>
        <fullName evidence="1">Uncharacterized protein</fullName>
    </submittedName>
</protein>
<evidence type="ECO:0000313" key="2">
    <source>
        <dbReference type="Proteomes" id="UP000190367"/>
    </source>
</evidence>
<dbReference type="Proteomes" id="UP000190367">
    <property type="component" value="Unassembled WGS sequence"/>
</dbReference>
<dbReference type="EMBL" id="FUWZ01000002">
    <property type="protein sequence ID" value="SKA21741.1"/>
    <property type="molecule type" value="Genomic_DNA"/>
</dbReference>
<keyword evidence="2" id="KW-1185">Reference proteome</keyword>
<dbReference type="AlphaFoldDB" id="A0A1T4S1Q4"/>
<name>A0A1T4S1Q4_9BACT</name>
<proteinExistence type="predicted"/>
<organism evidence="1 2">
    <name type="scientific">Chitinophaga eiseniae</name>
    <dbReference type="NCBI Taxonomy" id="634771"/>
    <lineage>
        <taxon>Bacteria</taxon>
        <taxon>Pseudomonadati</taxon>
        <taxon>Bacteroidota</taxon>
        <taxon>Chitinophagia</taxon>
        <taxon>Chitinophagales</taxon>
        <taxon>Chitinophagaceae</taxon>
        <taxon>Chitinophaga</taxon>
    </lineage>
</organism>
<reference evidence="2" key="1">
    <citation type="submission" date="2017-02" db="EMBL/GenBank/DDBJ databases">
        <authorList>
            <person name="Varghese N."/>
            <person name="Submissions S."/>
        </authorList>
    </citation>
    <scope>NUCLEOTIDE SEQUENCE [LARGE SCALE GENOMIC DNA]</scope>
    <source>
        <strain evidence="2">DSM 22224</strain>
    </source>
</reference>
<dbReference type="STRING" id="634771.SAMN04488128_1021651"/>